<accession>A0A2N9DUG9</accession>
<feature type="transmembrane region" description="Helical" evidence="1">
    <location>
        <begin position="6"/>
        <end position="31"/>
    </location>
</feature>
<reference evidence="2" key="1">
    <citation type="submission" date="2018-01" db="EMBL/GenBank/DDBJ databases">
        <authorList>
            <person name="Chaillou S."/>
        </authorList>
    </citation>
    <scope>NUCLEOTIDE SEQUENCE [LARGE SCALE GENOMIC DNA]</scope>
    <source>
        <strain evidence="2">MFPC41A2801</strain>
    </source>
</reference>
<keyword evidence="1" id="KW-0472">Membrane</keyword>
<gene>
    <name evidence="2" type="ORF">LFUMFP_20003</name>
</gene>
<sequence>MALLLGTIIIISVILIITALGFLTTFMAGKLTETRGARTTGKIGLMVTLPLFLITLIGAINVNAQINNAAKQHAHTEKVKQQKQKALAKDMNLKFIDAQYDLITKLYLSASTAETLAGTEQKAWRAAIFDSNESFNIETAITKIESDNKATIDTLTSNLEVLEESIAIMSKNDTGKYDYAAYEKAYNSTRKFINFTTSISGSYSSFGTTYSELDREVADAIDALPNLSDN</sequence>
<evidence type="ECO:0000313" key="3">
    <source>
        <dbReference type="Proteomes" id="UP000238739"/>
    </source>
</evidence>
<protein>
    <submittedName>
        <fullName evidence="2">Uncharacterized protein</fullName>
    </submittedName>
</protein>
<name>A0A2N9DUG9_9LACO</name>
<proteinExistence type="predicted"/>
<dbReference type="Proteomes" id="UP000238739">
    <property type="component" value="Unassembled WGS sequence"/>
</dbReference>
<dbReference type="RefSeq" id="WP_106482824.1">
    <property type="nucleotide sequence ID" value="NZ_LT984417.1"/>
</dbReference>
<dbReference type="EMBL" id="OGVC01000012">
    <property type="protein sequence ID" value="SPC37704.1"/>
    <property type="molecule type" value="Genomic_DNA"/>
</dbReference>
<feature type="transmembrane region" description="Helical" evidence="1">
    <location>
        <begin position="43"/>
        <end position="62"/>
    </location>
</feature>
<keyword evidence="1" id="KW-1133">Transmembrane helix</keyword>
<keyword evidence="3" id="KW-1185">Reference proteome</keyword>
<dbReference type="AlphaFoldDB" id="A0A2N9DUG9"/>
<evidence type="ECO:0000313" key="2">
    <source>
        <dbReference type="EMBL" id="SPC37704.1"/>
    </source>
</evidence>
<comment type="caution">
    <text evidence="2">The sequence shown here is derived from an EMBL/GenBank/DDBJ whole genome shotgun (WGS) entry which is preliminary data.</text>
</comment>
<organism evidence="2 3">
    <name type="scientific">Latilactobacillus fuchuensis</name>
    <dbReference type="NCBI Taxonomy" id="164393"/>
    <lineage>
        <taxon>Bacteria</taxon>
        <taxon>Bacillati</taxon>
        <taxon>Bacillota</taxon>
        <taxon>Bacilli</taxon>
        <taxon>Lactobacillales</taxon>
        <taxon>Lactobacillaceae</taxon>
        <taxon>Latilactobacillus</taxon>
    </lineage>
</organism>
<keyword evidence="1" id="KW-0812">Transmembrane</keyword>
<evidence type="ECO:0000256" key="1">
    <source>
        <dbReference type="SAM" id="Phobius"/>
    </source>
</evidence>